<protein>
    <recommendedName>
        <fullName evidence="4">Glycosyltransferase 2-like domain-containing protein</fullName>
    </recommendedName>
</protein>
<organism evidence="5 6">
    <name type="scientific">candidate division WWE3 bacterium CG_4_9_14_0_2_um_filter_48_10</name>
    <dbReference type="NCBI Taxonomy" id="1975078"/>
    <lineage>
        <taxon>Bacteria</taxon>
        <taxon>Katanobacteria</taxon>
    </lineage>
</organism>
<dbReference type="AlphaFoldDB" id="A0A2M8EK93"/>
<dbReference type="InterPro" id="IPR029044">
    <property type="entry name" value="Nucleotide-diphossugar_trans"/>
</dbReference>
<keyword evidence="3" id="KW-0808">Transferase</keyword>
<keyword evidence="2" id="KW-0328">Glycosyltransferase</keyword>
<dbReference type="CDD" id="cd06423">
    <property type="entry name" value="CESA_like"/>
    <property type="match status" value="1"/>
</dbReference>
<reference evidence="6" key="1">
    <citation type="submission" date="2017-09" db="EMBL/GenBank/DDBJ databases">
        <title>Depth-based differentiation of microbial function through sediment-hosted aquifers and enrichment of novel symbionts in the deep terrestrial subsurface.</title>
        <authorList>
            <person name="Probst A.J."/>
            <person name="Ladd B."/>
            <person name="Jarett J.K."/>
            <person name="Geller-Mcgrath D.E."/>
            <person name="Sieber C.M.K."/>
            <person name="Emerson J.B."/>
            <person name="Anantharaman K."/>
            <person name="Thomas B.C."/>
            <person name="Malmstrom R."/>
            <person name="Stieglmeier M."/>
            <person name="Klingl A."/>
            <person name="Woyke T."/>
            <person name="Ryan C.M."/>
            <person name="Banfield J.F."/>
        </authorList>
    </citation>
    <scope>NUCLEOTIDE SEQUENCE [LARGE SCALE GENOMIC DNA]</scope>
</reference>
<evidence type="ECO:0000313" key="6">
    <source>
        <dbReference type="Proteomes" id="UP000228781"/>
    </source>
</evidence>
<sequence length="174" mass="19139">MISVVIPAHNEEKYLPTCLKSLKQQTLNPKKFEIIIVDDHSSDQTATIAKQFGAGVIKSKVTPGKSSALNQGLEIARGEIIAAVDADSQLPPNFLARVREAFESDPHLDAYTGVGRLVDKGRTFYPELLCSLTDLVSAFLFRWFPFLAGPGYAVKKVRLKKLGDIQTKPSKILL</sequence>
<dbReference type="Gene3D" id="3.90.550.10">
    <property type="entry name" value="Spore Coat Polysaccharide Biosynthesis Protein SpsA, Chain A"/>
    <property type="match status" value="1"/>
</dbReference>
<evidence type="ECO:0000256" key="2">
    <source>
        <dbReference type="ARBA" id="ARBA00022676"/>
    </source>
</evidence>
<dbReference type="SUPFAM" id="SSF53448">
    <property type="entry name" value="Nucleotide-diphospho-sugar transferases"/>
    <property type="match status" value="1"/>
</dbReference>
<evidence type="ECO:0000256" key="1">
    <source>
        <dbReference type="ARBA" id="ARBA00006739"/>
    </source>
</evidence>
<dbReference type="EMBL" id="PFSK01000009">
    <property type="protein sequence ID" value="PJC23130.1"/>
    <property type="molecule type" value="Genomic_DNA"/>
</dbReference>
<comment type="similarity">
    <text evidence="1">Belongs to the glycosyltransferase 2 family.</text>
</comment>
<gene>
    <name evidence="5" type="ORF">CO059_00465</name>
</gene>
<evidence type="ECO:0000313" key="5">
    <source>
        <dbReference type="EMBL" id="PJC23130.1"/>
    </source>
</evidence>
<dbReference type="InterPro" id="IPR001173">
    <property type="entry name" value="Glyco_trans_2-like"/>
</dbReference>
<comment type="caution">
    <text evidence="5">The sequence shown here is derived from an EMBL/GenBank/DDBJ whole genome shotgun (WGS) entry which is preliminary data.</text>
</comment>
<dbReference type="PANTHER" id="PTHR43630">
    <property type="entry name" value="POLY-BETA-1,6-N-ACETYL-D-GLUCOSAMINE SYNTHASE"/>
    <property type="match status" value="1"/>
</dbReference>
<dbReference type="PANTHER" id="PTHR43630:SF1">
    <property type="entry name" value="POLY-BETA-1,6-N-ACETYL-D-GLUCOSAMINE SYNTHASE"/>
    <property type="match status" value="1"/>
</dbReference>
<feature type="domain" description="Glycosyltransferase 2-like" evidence="4">
    <location>
        <begin position="3"/>
        <end position="115"/>
    </location>
</feature>
<dbReference type="Pfam" id="PF00535">
    <property type="entry name" value="Glycos_transf_2"/>
    <property type="match status" value="1"/>
</dbReference>
<evidence type="ECO:0000259" key="4">
    <source>
        <dbReference type="Pfam" id="PF00535"/>
    </source>
</evidence>
<proteinExistence type="inferred from homology"/>
<name>A0A2M8EK93_UNCKA</name>
<dbReference type="GO" id="GO:0016757">
    <property type="term" value="F:glycosyltransferase activity"/>
    <property type="evidence" value="ECO:0007669"/>
    <property type="project" value="UniProtKB-KW"/>
</dbReference>
<evidence type="ECO:0000256" key="3">
    <source>
        <dbReference type="ARBA" id="ARBA00022679"/>
    </source>
</evidence>
<accession>A0A2M8EK93</accession>
<dbReference type="Proteomes" id="UP000228781">
    <property type="component" value="Unassembled WGS sequence"/>
</dbReference>